<dbReference type="RefSeq" id="WP_230500210.1">
    <property type="nucleotide sequence ID" value="NZ_CAKJTJ010000004.1"/>
</dbReference>
<evidence type="ECO:0000256" key="5">
    <source>
        <dbReference type="ARBA" id="ARBA00023136"/>
    </source>
</evidence>
<evidence type="ECO:0000313" key="9">
    <source>
        <dbReference type="Proteomes" id="UP000789833"/>
    </source>
</evidence>
<dbReference type="InterPro" id="IPR018076">
    <property type="entry name" value="T2SS_GspF_dom"/>
</dbReference>
<organism evidence="8 9">
    <name type="scientific">Sutcliffiella rhizosphaerae</name>
    <dbReference type="NCBI Taxonomy" id="2880967"/>
    <lineage>
        <taxon>Bacteria</taxon>
        <taxon>Bacillati</taxon>
        <taxon>Bacillota</taxon>
        <taxon>Bacilli</taxon>
        <taxon>Bacillales</taxon>
        <taxon>Bacillaceae</taxon>
        <taxon>Sutcliffiella</taxon>
    </lineage>
</organism>
<evidence type="ECO:0000256" key="4">
    <source>
        <dbReference type="ARBA" id="ARBA00022989"/>
    </source>
</evidence>
<evidence type="ECO:0000256" key="3">
    <source>
        <dbReference type="ARBA" id="ARBA00022692"/>
    </source>
</evidence>
<feature type="transmembrane region" description="Helical" evidence="6">
    <location>
        <begin position="283"/>
        <end position="304"/>
    </location>
</feature>
<proteinExistence type="predicted"/>
<dbReference type="PANTHER" id="PTHR35007">
    <property type="entry name" value="INTEGRAL MEMBRANE PROTEIN-RELATED"/>
    <property type="match status" value="1"/>
</dbReference>
<evidence type="ECO:0000313" key="8">
    <source>
        <dbReference type="EMBL" id="CAG9620275.1"/>
    </source>
</evidence>
<reference evidence="8 9" key="1">
    <citation type="submission" date="2021-10" db="EMBL/GenBank/DDBJ databases">
        <authorList>
            <person name="Criscuolo A."/>
        </authorList>
    </citation>
    <scope>NUCLEOTIDE SEQUENCE [LARGE SCALE GENOMIC DNA]</scope>
    <source>
        <strain evidence="9">CIP 111883</strain>
    </source>
</reference>
<keyword evidence="3 6" id="KW-0812">Transmembrane</keyword>
<gene>
    <name evidence="8" type="ORF">BACCIP111883_01043</name>
</gene>
<keyword evidence="9" id="KW-1185">Reference proteome</keyword>
<evidence type="ECO:0000256" key="1">
    <source>
        <dbReference type="ARBA" id="ARBA00004651"/>
    </source>
</evidence>
<evidence type="ECO:0000259" key="7">
    <source>
        <dbReference type="Pfam" id="PF00482"/>
    </source>
</evidence>
<feature type="domain" description="Type II secretion system protein GspF" evidence="7">
    <location>
        <begin position="143"/>
        <end position="267"/>
    </location>
</feature>
<keyword evidence="2" id="KW-1003">Cell membrane</keyword>
<protein>
    <recommendedName>
        <fullName evidence="7">Type II secretion system protein GspF domain-containing protein</fullName>
    </recommendedName>
</protein>
<feature type="transmembrane region" description="Helical" evidence="6">
    <location>
        <begin position="82"/>
        <end position="100"/>
    </location>
</feature>
<dbReference type="PANTHER" id="PTHR35007:SF1">
    <property type="entry name" value="PILUS ASSEMBLY PROTEIN"/>
    <property type="match status" value="1"/>
</dbReference>
<evidence type="ECO:0000256" key="2">
    <source>
        <dbReference type="ARBA" id="ARBA00022475"/>
    </source>
</evidence>
<dbReference type="InterPro" id="IPR042094">
    <property type="entry name" value="T2SS_GspF_sf"/>
</dbReference>
<dbReference type="Pfam" id="PF00482">
    <property type="entry name" value="T2SSF"/>
    <property type="match status" value="1"/>
</dbReference>
<evidence type="ECO:0000256" key="6">
    <source>
        <dbReference type="SAM" id="Phobius"/>
    </source>
</evidence>
<feature type="transmembrane region" description="Helical" evidence="6">
    <location>
        <begin position="251"/>
        <end position="271"/>
    </location>
</feature>
<name>A0ABM8YK93_9BACI</name>
<keyword evidence="5 6" id="KW-0472">Membrane</keyword>
<feature type="transmembrane region" description="Helical" evidence="6">
    <location>
        <begin position="6"/>
        <end position="25"/>
    </location>
</feature>
<accession>A0ABM8YK93</accession>
<comment type="subcellular location">
    <subcellularLocation>
        <location evidence="1">Cell membrane</location>
        <topology evidence="1">Multi-pass membrane protein</topology>
    </subcellularLocation>
</comment>
<dbReference type="EMBL" id="CAKJTJ010000004">
    <property type="protein sequence ID" value="CAG9620275.1"/>
    <property type="molecule type" value="Genomic_DNA"/>
</dbReference>
<dbReference type="Gene3D" id="1.20.81.30">
    <property type="entry name" value="Type II secretion system (T2SS), domain F"/>
    <property type="match status" value="1"/>
</dbReference>
<comment type="caution">
    <text evidence="8">The sequence shown here is derived from an EMBL/GenBank/DDBJ whole genome shotgun (WGS) entry which is preliminary data.</text>
</comment>
<feature type="transmembrane region" description="Helical" evidence="6">
    <location>
        <begin position="106"/>
        <end position="126"/>
    </location>
</feature>
<sequence>MMFEASLAGLAALLFIWGMYAYLGFRKEKKEIKQVFGAHFQKNQERTSFISTIGDRFDTSKQAAKVKEKLLQANVTLLPSEFYAILILIGFAIGIFMFTVMNMSFFTSFLVGGIISICSNFLFFIIRKNKYMDRMSDQLSEVCRMMANSTKAGLTINQAVEVVAGEVGGPAGEEFKNMAHNLRLGVDMERVLKQLERRVPTKEFKLFVATILIQRKSGGNLSAVLDEMARTLDERKILKQTIKTMTAEQRFISYILPAMPIVMIFMMNTVMDGFISPIFTLPGMILLIIFTIGLIISFVLVRAVTNIRV</sequence>
<dbReference type="Proteomes" id="UP000789833">
    <property type="component" value="Unassembled WGS sequence"/>
</dbReference>
<keyword evidence="4 6" id="KW-1133">Transmembrane helix</keyword>